<organism evidence="7 8">
    <name type="scientific">Ruminococcus flavefaciens</name>
    <dbReference type="NCBI Taxonomy" id="1265"/>
    <lineage>
        <taxon>Bacteria</taxon>
        <taxon>Bacillati</taxon>
        <taxon>Bacillota</taxon>
        <taxon>Clostridia</taxon>
        <taxon>Eubacteriales</taxon>
        <taxon>Oscillospiraceae</taxon>
        <taxon>Ruminococcus</taxon>
    </lineage>
</organism>
<dbReference type="InterPro" id="IPR006162">
    <property type="entry name" value="Ppantetheine_attach_site"/>
</dbReference>
<dbReference type="InterPro" id="IPR009081">
    <property type="entry name" value="PP-bd_ACP"/>
</dbReference>
<dbReference type="Pfam" id="PF00501">
    <property type="entry name" value="AMP-binding"/>
    <property type="match status" value="2"/>
</dbReference>
<feature type="domain" description="Carrier" evidence="6">
    <location>
        <begin position="1417"/>
        <end position="1491"/>
    </location>
</feature>
<dbReference type="CDD" id="cd12114">
    <property type="entry name" value="A_NRPS_TlmIV_like"/>
    <property type="match status" value="1"/>
</dbReference>
<dbReference type="PANTHER" id="PTHR45527:SF10">
    <property type="entry name" value="PYOCHELIN SYNTHASE PCHF"/>
    <property type="match status" value="1"/>
</dbReference>
<dbReference type="InterPro" id="IPR010071">
    <property type="entry name" value="AA_adenyl_dom"/>
</dbReference>
<gene>
    <name evidence="7" type="ORF">SAMN04487860_107117</name>
</gene>
<dbReference type="Gene3D" id="3.30.559.30">
    <property type="entry name" value="Nonribosomal peptide synthetase, condensation domain"/>
    <property type="match status" value="2"/>
</dbReference>
<dbReference type="InterPro" id="IPR042099">
    <property type="entry name" value="ANL_N_sf"/>
</dbReference>
<dbReference type="GO" id="GO:0044550">
    <property type="term" value="P:secondary metabolite biosynthetic process"/>
    <property type="evidence" value="ECO:0007669"/>
    <property type="project" value="TreeGrafter"/>
</dbReference>
<keyword evidence="5" id="KW-0045">Antibiotic biosynthesis</keyword>
<reference evidence="7 8" key="1">
    <citation type="submission" date="2016-11" db="EMBL/GenBank/DDBJ databases">
        <authorList>
            <person name="Jaros S."/>
            <person name="Januszkiewicz K."/>
            <person name="Wedrychowicz H."/>
        </authorList>
    </citation>
    <scope>NUCLEOTIDE SEQUENCE [LARGE SCALE GENOMIC DNA]</scope>
    <source>
        <strain evidence="7 8">Y1</strain>
    </source>
</reference>
<dbReference type="InterPro" id="IPR020806">
    <property type="entry name" value="PKS_PP-bd"/>
</dbReference>
<dbReference type="InterPro" id="IPR001242">
    <property type="entry name" value="Condensation_dom"/>
</dbReference>
<dbReference type="PROSITE" id="PS50075">
    <property type="entry name" value="CARRIER"/>
    <property type="match status" value="2"/>
</dbReference>
<dbReference type="NCBIfam" id="TIGR01733">
    <property type="entry name" value="AA-adenyl-dom"/>
    <property type="match status" value="2"/>
</dbReference>
<dbReference type="InterPro" id="IPR045851">
    <property type="entry name" value="AMP-bd_C_sf"/>
</dbReference>
<dbReference type="InterPro" id="IPR036736">
    <property type="entry name" value="ACP-like_sf"/>
</dbReference>
<dbReference type="SUPFAM" id="SSF47336">
    <property type="entry name" value="ACP-like"/>
    <property type="match status" value="3"/>
</dbReference>
<evidence type="ECO:0000259" key="6">
    <source>
        <dbReference type="PROSITE" id="PS50075"/>
    </source>
</evidence>
<proteinExistence type="predicted"/>
<dbReference type="OrthoDB" id="2203190at2"/>
<keyword evidence="2" id="KW-0596">Phosphopantetheine</keyword>
<dbReference type="Pfam" id="PF00668">
    <property type="entry name" value="Condensation"/>
    <property type="match status" value="2"/>
</dbReference>
<dbReference type="SUPFAM" id="SSF56801">
    <property type="entry name" value="Acetyl-CoA synthetase-like"/>
    <property type="match status" value="2"/>
</dbReference>
<dbReference type="PROSITE" id="PS00012">
    <property type="entry name" value="PHOSPHOPANTETHEINE"/>
    <property type="match status" value="2"/>
</dbReference>
<dbReference type="InterPro" id="IPR023213">
    <property type="entry name" value="CAT-like_dom_sf"/>
</dbReference>
<keyword evidence="4" id="KW-0436">Ligase</keyword>
<protein>
    <submittedName>
        <fullName evidence="7">Yersiniabactin nonribosomal peptide synthetase</fullName>
    </submittedName>
</protein>
<dbReference type="Gene3D" id="3.30.300.30">
    <property type="match status" value="3"/>
</dbReference>
<dbReference type="InterPro" id="IPR057737">
    <property type="entry name" value="Condensation_MtbB-like"/>
</dbReference>
<name>A0A1M7K541_RUMFL</name>
<dbReference type="GO" id="GO:0031177">
    <property type="term" value="F:phosphopantetheine binding"/>
    <property type="evidence" value="ECO:0007669"/>
    <property type="project" value="InterPro"/>
</dbReference>
<dbReference type="Proteomes" id="UP000184394">
    <property type="component" value="Unassembled WGS sequence"/>
</dbReference>
<dbReference type="GO" id="GO:0017000">
    <property type="term" value="P:antibiotic biosynthetic process"/>
    <property type="evidence" value="ECO:0007669"/>
    <property type="project" value="UniProtKB-KW"/>
</dbReference>
<dbReference type="FunFam" id="3.30.559.30:FF:000006">
    <property type="entry name" value="Yersiniabactin polyketide/non-ribosomal peptide synthetase"/>
    <property type="match status" value="1"/>
</dbReference>
<dbReference type="PANTHER" id="PTHR45527">
    <property type="entry name" value="NONRIBOSOMAL PEPTIDE SYNTHETASE"/>
    <property type="match status" value="1"/>
</dbReference>
<dbReference type="InterPro" id="IPR020845">
    <property type="entry name" value="AMP-binding_CS"/>
</dbReference>
<dbReference type="Gene3D" id="1.10.1200.10">
    <property type="entry name" value="ACP-like"/>
    <property type="match status" value="3"/>
</dbReference>
<sequence>MQSISFDELKKLIVSNIEGADDVSGDQNLIELGLNSLKIMRFAAKWKKQGINVTFSQLMKEPCLDSWYKLIESNSHEEKSAEEKKISSEFEQIVYDREFDLTDVQYAYYIGRQEDQLLGGVDCHAYLEFDGKGLEPERLIKSWKKLIGSHPMLHAKFNDNGTQEIMQDPADIDVAVHDLTAMSENEVERELLKIREKLSHRKLDIGHGKCAGLEISLLADNRHRLHFDLALLVADVQSLNIILRDLAKLYNGGSVSPAAEKFNFESYLKREKEDTAAFDEAKEYWQKRAAELPLGPQLPLAKKMEEIKDFKVKRNLMRISSERWEKIKQRAAEYKVTPAIVLLTAYAAVLERWSNSPDFLINIPLFNRKTDIDGIDDAVADFTTLVLLEINSKNNTSFEDFMASIKEQFYKDISYKMYSGVKVQRDMAKYHPGQVGIAPVVFACNLGTPLIEEQFRNSLGEFGYMVSQTPQVWLDYQTYEDENGLMLAWDELEDLFPQGMIEDMFKAFGHLLERLADEPWDKSFDVLPEEQKLRREKALTTESSEPHYIHTAFLEKAVAAPEKAALIDGETGNVITYGELAENAMKIAAFLGSMEVHDEPVAVSIPRGTAQIRAVYGILSAGCFYVPVSVGQPFKRRSVIHEKTGIRYVITSESVVGDIKWPDNVTVFTIEDILSSDIEHISAEKYLGTLDAADSDRSAYIIMTSGSTGEPKGVEIPHRAAWNTISDINNRYDIGENDTAFSISAIDFDLSVYDIFGILGAGGRLVCIPEAEKKNAFYWLDIIDKYNVTIWNSVPALLDMLLLAHEEKTEKRLPLRTVMISGDWINLSLPARLEEAAGGCRFVAMGGATEASIWSNYCEVKLPLPLFWKSIPYGAPLKNQVYRVVDELGRDRPDWVMGELYIGGAGVAAGYRGDEKLTSEKFTCENGMRFYHTGDMGRFWSDGTIEFLGRKDHQVKVGGHRIELGEVESALEKLVSVDKAAVTVVGDERHLSAFMVLNEADPDEICDTVSVSEEMLDKEWESCMSVSAEDVPGTDSDTDRYISDEIKHITVRTVSEVLGKLGYQADADIKAWLENSDIIPEYYQLAERWVNFISKECCEIADKKNNGDLVDLSAIESYAAVFSEKAGDVLTGKKTALGLFYDEAPELSPFSALKSLSYFGKASEKYVEQVSNIISSFGKEMDIVEIGGQCCEITRAILEKNSRNIRSYICIVPSAAFLSDVKKELGEFKNVSFEVSGNVDISPHSCNMLISFHSLHQCADINKALSEYKRYLTTGATVVFAELTGKEQYLQELSAAVLERGFTCYEDSRAASGTPLFTAAQWSDILKNNGFIRSKSIVSDSCTSEFTEVFTAQYCEKVRSLNEARLREILSGYLPDYMIPKLMTVLDEMPITANGKVDRKRLAAYGKTQVKTSKTRRSLTSAEEWLASYWKKLFGVNEIHADDNYFELGGDSLTATKLISWLRQDNIEISVSMIFENQTLESLSAAIEHIKDNKSVLQKTHRLIPKAEPDKENRGEAFPLTDVQYAYWIGRSNLYSLGQVGTHCYFELDMTDCDIERLNKSFNTLIKKHDMMRAVILPDGRQRILESTPDYLIELKTADNDMESAALLDDVRKKMSHQVIDTSKWPLFEIRATKYDSKHTRLHISFDNIIFDGWSMFHILGEWKQAYTDTLAAEELEFSFRDYILAIESVKDTQVYEEDKKYWFDRADNFSKAPELPLKTEPEKVGTPHFARKEAVISKNEWELIKSRAGKIGVTPSVLLIAAYSEALRKWSNNDKFVLNLTQFNRLPVHPQVDRLVGDFTTLTMLEIDSSGTNCFADRAKKIQKQLFNDLEHSFFSGVEMQRLLTRKANNRNVNMPIVFTSGLGIDQWNEGSWIGKLVYNISQTPQVWLDHQVVERDGALCLFWDYVEALFDQDMIREMFDAYTGLIKKLASDEMIWKKSCSSTINAEISEARLNANRTEGKLPDAAMDEMFIENIRKYSDKMAVADENRQLTYGELGGYAGGIASALIGAGCGKQDVVGIFMPKCWQQTAGVYGILFAGGIYLPLDVKNPVERIRKIICDSGLSTVITLAEYADRLSDIEGLRVINVDDIKKDRTGIPEHSVNELTDLAYIIYTSGSTGLPKGVAITHGGAMNTIIDINERYGINENDTAIGLSNLHFDLSVYDIFGMLSAGGALVLPPDNKLRDPQYWLEMMNRYHVTVWNTVPAFMQMLTAYMSRNSELRKESLRQVLLSGDWIPVTLPDEIRHFFKDVRISGLGGATEASIWSNTYDIPENVPSDWKSIPYGKPLRNQKYYVLDNDLSDCPDGVAGMLYIQGEGLAKGYYHDELKTQERFIFHNDKNERLYCTGDLGRYLKDGNIEFLGRNDDQVKISGYRVELGEIEAAVKNCCGAEQVAAVVVSAGELHYTAVFVQDFNDSFDPDSIISELRNKLPDYMVPAVVGKIERIPLSSNGKVDRKQLAEKAEEMYEAKENGSSREIVPPRTETESKIHDIWCGLLGFDSISVEDHFFGIGGNSIQVIHMTNSVSAEFGCDVNVTSFFEHPTIRTLACYIDDILASGE</sequence>
<dbReference type="CDD" id="cd19535">
    <property type="entry name" value="Cyc_NRPS"/>
    <property type="match status" value="2"/>
</dbReference>
<dbReference type="InterPro" id="IPR000873">
    <property type="entry name" value="AMP-dep_synth/lig_dom"/>
</dbReference>
<dbReference type="GO" id="GO:0008610">
    <property type="term" value="P:lipid biosynthetic process"/>
    <property type="evidence" value="ECO:0007669"/>
    <property type="project" value="UniProtKB-ARBA"/>
</dbReference>
<dbReference type="GO" id="GO:0005737">
    <property type="term" value="C:cytoplasm"/>
    <property type="evidence" value="ECO:0007669"/>
    <property type="project" value="TreeGrafter"/>
</dbReference>
<evidence type="ECO:0000256" key="3">
    <source>
        <dbReference type="ARBA" id="ARBA00022553"/>
    </source>
</evidence>
<dbReference type="GO" id="GO:0043041">
    <property type="term" value="P:amino acid activation for nonribosomal peptide biosynthetic process"/>
    <property type="evidence" value="ECO:0007669"/>
    <property type="project" value="TreeGrafter"/>
</dbReference>
<dbReference type="FunFam" id="3.30.559.10:FF:000023">
    <property type="entry name" value="Non-ribosomal peptide synthetase"/>
    <property type="match status" value="2"/>
</dbReference>
<dbReference type="EMBL" id="FRCT01000007">
    <property type="protein sequence ID" value="SHM60400.1"/>
    <property type="molecule type" value="Genomic_DNA"/>
</dbReference>
<evidence type="ECO:0000256" key="4">
    <source>
        <dbReference type="ARBA" id="ARBA00022598"/>
    </source>
</evidence>
<dbReference type="Gene3D" id="3.40.50.150">
    <property type="entry name" value="Vaccinia Virus protein VP39"/>
    <property type="match status" value="1"/>
</dbReference>
<evidence type="ECO:0000313" key="8">
    <source>
        <dbReference type="Proteomes" id="UP000184394"/>
    </source>
</evidence>
<dbReference type="SUPFAM" id="SSF52777">
    <property type="entry name" value="CoA-dependent acyltransferases"/>
    <property type="match status" value="4"/>
</dbReference>
<comment type="cofactor">
    <cofactor evidence="1">
        <name>pantetheine 4'-phosphate</name>
        <dbReference type="ChEBI" id="CHEBI:47942"/>
    </cofactor>
</comment>
<dbReference type="Gene3D" id="3.40.50.12780">
    <property type="entry name" value="N-terminal domain of ligase-like"/>
    <property type="match status" value="2"/>
</dbReference>
<dbReference type="Gene3D" id="3.30.559.10">
    <property type="entry name" value="Chloramphenicol acetyltransferase-like domain"/>
    <property type="match status" value="2"/>
</dbReference>
<evidence type="ECO:0000256" key="1">
    <source>
        <dbReference type="ARBA" id="ARBA00001957"/>
    </source>
</evidence>
<dbReference type="RefSeq" id="WP_081373464.1">
    <property type="nucleotide sequence ID" value="NZ_FRCT01000007.1"/>
</dbReference>
<dbReference type="SMART" id="SM00823">
    <property type="entry name" value="PKS_PP"/>
    <property type="match status" value="2"/>
</dbReference>
<dbReference type="PROSITE" id="PS00455">
    <property type="entry name" value="AMP_BINDING"/>
    <property type="match status" value="2"/>
</dbReference>
<accession>A0A1M7K541</accession>
<dbReference type="SUPFAM" id="SSF53335">
    <property type="entry name" value="S-adenosyl-L-methionine-dependent methyltransferases"/>
    <property type="match status" value="1"/>
</dbReference>
<dbReference type="InterPro" id="IPR029063">
    <property type="entry name" value="SAM-dependent_MTases_sf"/>
</dbReference>
<keyword evidence="3" id="KW-0597">Phosphoprotein</keyword>
<evidence type="ECO:0000313" key="7">
    <source>
        <dbReference type="EMBL" id="SHM60400.1"/>
    </source>
</evidence>
<dbReference type="Pfam" id="PF00550">
    <property type="entry name" value="PP-binding"/>
    <property type="match status" value="3"/>
</dbReference>
<feature type="domain" description="Carrier" evidence="6">
    <location>
        <begin position="2481"/>
        <end position="2556"/>
    </location>
</feature>
<evidence type="ECO:0000256" key="2">
    <source>
        <dbReference type="ARBA" id="ARBA00022450"/>
    </source>
</evidence>
<dbReference type="NCBIfam" id="NF003417">
    <property type="entry name" value="PRK04813.1"/>
    <property type="match status" value="3"/>
</dbReference>
<dbReference type="GO" id="GO:0016874">
    <property type="term" value="F:ligase activity"/>
    <property type="evidence" value="ECO:0007669"/>
    <property type="project" value="UniProtKB-KW"/>
</dbReference>
<evidence type="ECO:0000256" key="5">
    <source>
        <dbReference type="ARBA" id="ARBA00023194"/>
    </source>
</evidence>